<reference evidence="5" key="1">
    <citation type="journal article" date="2010" name="Science">
        <title>The genome of the Western clawed frog Xenopus tropicalis.</title>
        <authorList>
            <person name="Hellsten U."/>
            <person name="Harland R.M."/>
            <person name="Gilchrist M.J."/>
            <person name="Hendrix D."/>
            <person name="Jurka J."/>
            <person name="Kapitonov V."/>
            <person name="Ovcharenko I."/>
            <person name="Putnam N.H."/>
            <person name="Shu S."/>
            <person name="Taher L."/>
            <person name="Blitz I.L."/>
            <person name="Blumberg B."/>
            <person name="Dichmann D.S."/>
            <person name="Dubchak I."/>
            <person name="Amaya E."/>
            <person name="Detter J.C."/>
            <person name="Fletcher R."/>
            <person name="Gerhard D.S."/>
            <person name="Goodstein D."/>
            <person name="Graves T."/>
            <person name="Grigoriev I.V."/>
            <person name="Grimwood J."/>
            <person name="Kawashima T."/>
            <person name="Lindquist E."/>
            <person name="Lucas S.M."/>
            <person name="Mead P.E."/>
            <person name="Mitros T."/>
            <person name="Ogino H."/>
            <person name="Ohta Y."/>
            <person name="Poliakov A.V."/>
            <person name="Pollet N."/>
            <person name="Robert J."/>
            <person name="Salamov A."/>
            <person name="Sater A.K."/>
            <person name="Schmutz J."/>
            <person name="Terry A."/>
            <person name="Vize P.D."/>
            <person name="Warren W.C."/>
            <person name="Wells D."/>
            <person name="Wills A."/>
            <person name="Wilson R.K."/>
            <person name="Zimmerman L.B."/>
            <person name="Zorn A.M."/>
            <person name="Grainger R."/>
            <person name="Grammer T."/>
            <person name="Khokha M.K."/>
            <person name="Richardson P.M."/>
            <person name="Rokhsar D.S."/>
        </authorList>
    </citation>
    <scope>NUCLEOTIDE SEQUENCE [LARGE SCALE GENOMIC DNA]</scope>
    <source>
        <strain evidence="5">Nigerian</strain>
    </source>
</reference>
<dbReference type="Bgee" id="ENSXETG00000018025">
    <property type="expression patterns" value="Expressed in egg cell and 3 other cell types or tissues"/>
</dbReference>
<dbReference type="PROSITE" id="PS51842">
    <property type="entry name" value="IF_ROD_2"/>
    <property type="match status" value="1"/>
</dbReference>
<dbReference type="PANTHER" id="PTHR45616:SF61">
    <property type="entry name" value="KERATIN 80"/>
    <property type="match status" value="1"/>
</dbReference>
<dbReference type="Gene3D" id="1.20.5.1160">
    <property type="entry name" value="Vasodilator-stimulated phosphoprotein"/>
    <property type="match status" value="1"/>
</dbReference>
<evidence type="ECO:0000256" key="3">
    <source>
        <dbReference type="SAM" id="Coils"/>
    </source>
</evidence>
<feature type="coiled-coil region" evidence="3">
    <location>
        <begin position="82"/>
        <end position="144"/>
    </location>
</feature>
<dbReference type="Gene3D" id="1.20.5.500">
    <property type="entry name" value="Single helix bin"/>
    <property type="match status" value="1"/>
</dbReference>
<dbReference type="InParanoid" id="A0A803JTB6"/>
<dbReference type="GeneTree" id="ENSGT00940000161279"/>
<organism evidence="5">
    <name type="scientific">Xenopus tropicalis</name>
    <name type="common">Western clawed frog</name>
    <name type="synonym">Silurana tropicalis</name>
    <dbReference type="NCBI Taxonomy" id="8364"/>
    <lineage>
        <taxon>Eukaryota</taxon>
        <taxon>Metazoa</taxon>
        <taxon>Chordata</taxon>
        <taxon>Craniata</taxon>
        <taxon>Vertebrata</taxon>
        <taxon>Euteleostomi</taxon>
        <taxon>Amphibia</taxon>
        <taxon>Batrachia</taxon>
        <taxon>Anura</taxon>
        <taxon>Pipoidea</taxon>
        <taxon>Pipidae</taxon>
        <taxon>Xenopodinae</taxon>
        <taxon>Xenopus</taxon>
        <taxon>Silurana</taxon>
    </lineage>
</organism>
<sequence>MASNAQKSSHTFSVWQQEDMVVRESLFPSPPPSVSCQVISSATNGNHSTLLEETFESKLKITSDIHSSLHSEEAETKLRAALATFNDKIRYLEKQREILESRWSMIQTEETTQTDLEPQYLSYISRLLGEVKNVTQNNHQTQRQLLDMMDSVNDMKDKFEDELFRRTDVEYSFVELKKDADGRSLEQTELETRKQDIKEMIDLMKTVYKQELKELMEDSGDISVLVNMEQSCPLNLDKVVEEVKAQYERIASWSRDEAQALSKNKLAEGVQRVGRYELELKSSRSEITHLNSKIQRLRSEIQSIQKQCSKLEQDVSLAQTNSNMAIVDANTKVTEIQDVLLKAKQDMAKQLRDYQELLHVKMALDVEIAAYNLLLEGEESRLQASAPVNVQHGNGEFPEISHSIYNEYIIIFFLFILLHLSY</sequence>
<keyword evidence="2 3" id="KW-0175">Coiled coil</keyword>
<dbReference type="Gene3D" id="1.20.5.170">
    <property type="match status" value="1"/>
</dbReference>
<evidence type="ECO:0000256" key="1">
    <source>
        <dbReference type="ARBA" id="ARBA00022754"/>
    </source>
</evidence>
<reference evidence="5" key="2">
    <citation type="submission" date="2021-03" db="UniProtKB">
        <authorList>
            <consortium name="Ensembl"/>
        </authorList>
    </citation>
    <scope>IDENTIFICATION</scope>
</reference>
<dbReference type="Xenbase" id="XB-GENE-966989">
    <property type="gene designation" value="slc22a23"/>
</dbReference>
<proteinExistence type="predicted"/>
<dbReference type="AlphaFoldDB" id="A0A803JTB6"/>
<dbReference type="PRINTS" id="PR01276">
    <property type="entry name" value="TYPE2KERATIN"/>
</dbReference>
<feature type="coiled-coil region" evidence="3">
    <location>
        <begin position="280"/>
        <end position="321"/>
    </location>
</feature>
<dbReference type="PANTHER" id="PTHR45616">
    <property type="entry name" value="GATA-TYPE DOMAIN-CONTAINING PROTEIN"/>
    <property type="match status" value="1"/>
</dbReference>
<name>A0A803JTB6_XENTR</name>
<evidence type="ECO:0000313" key="5">
    <source>
        <dbReference type="Ensembl" id="ENSXETP00000111262"/>
    </source>
</evidence>
<dbReference type="InterPro" id="IPR003054">
    <property type="entry name" value="Keratin_II"/>
</dbReference>
<protein>
    <submittedName>
        <fullName evidence="5">Solute carrier family 22 member 23</fullName>
    </submittedName>
</protein>
<gene>
    <name evidence="5" type="primary">slc22a23</name>
</gene>
<dbReference type="GO" id="GO:0045095">
    <property type="term" value="C:keratin filament"/>
    <property type="evidence" value="ECO:0007669"/>
    <property type="project" value="InterPro"/>
</dbReference>
<feature type="domain" description="IF rod" evidence="4">
    <location>
        <begin position="1"/>
        <end position="382"/>
    </location>
</feature>
<keyword evidence="1" id="KW-0403">Intermediate filament</keyword>
<evidence type="ECO:0000259" key="4">
    <source>
        <dbReference type="PROSITE" id="PS51842"/>
    </source>
</evidence>
<evidence type="ECO:0000256" key="2">
    <source>
        <dbReference type="ARBA" id="ARBA00023054"/>
    </source>
</evidence>
<dbReference type="Ensembl" id="ENSXETT00000122969">
    <property type="protein sequence ID" value="ENSXETP00000111262"/>
    <property type="gene ID" value="ENSXETG00000018025"/>
</dbReference>
<dbReference type="SUPFAM" id="SSF64593">
    <property type="entry name" value="Intermediate filament protein, coiled coil region"/>
    <property type="match status" value="1"/>
</dbReference>
<dbReference type="InterPro" id="IPR039008">
    <property type="entry name" value="IF_rod_dom"/>
</dbReference>
<dbReference type="SMART" id="SM01391">
    <property type="entry name" value="Filament"/>
    <property type="match status" value="1"/>
</dbReference>
<dbReference type="Pfam" id="PF00038">
    <property type="entry name" value="Filament"/>
    <property type="match status" value="1"/>
</dbReference>
<accession>A0A803JTB6</accession>